<evidence type="ECO:0000256" key="6">
    <source>
        <dbReference type="ARBA" id="ARBA00022960"/>
    </source>
</evidence>
<dbReference type="GO" id="GO:0071555">
    <property type="term" value="P:cell wall organization"/>
    <property type="evidence" value="ECO:0007669"/>
    <property type="project" value="UniProtKB-KW"/>
</dbReference>
<dbReference type="AlphaFoldDB" id="A0A6G3XGL0"/>
<evidence type="ECO:0000256" key="1">
    <source>
        <dbReference type="ARBA" id="ARBA00004496"/>
    </source>
</evidence>
<dbReference type="GO" id="GO:0008360">
    <property type="term" value="P:regulation of cell shape"/>
    <property type="evidence" value="ECO:0007669"/>
    <property type="project" value="UniProtKB-KW"/>
</dbReference>
<comment type="caution">
    <text evidence="18">The sequence shown here is derived from an EMBL/GenBank/DDBJ whole genome shotgun (WGS) entry which is preliminary data.</text>
</comment>
<keyword evidence="9" id="KW-0961">Cell wall biogenesis/degradation</keyword>
<comment type="catalytic activity">
    <reaction evidence="16">
        <text>phosphoenolpyruvate + UDP-N-acetyl-alpha-D-glucosamine = UDP-N-acetyl-3-O-(1-carboxyvinyl)-alpha-D-glucosamine + phosphate</text>
        <dbReference type="Rhea" id="RHEA:18681"/>
        <dbReference type="ChEBI" id="CHEBI:43474"/>
        <dbReference type="ChEBI" id="CHEBI:57705"/>
        <dbReference type="ChEBI" id="CHEBI:58702"/>
        <dbReference type="ChEBI" id="CHEBI:68483"/>
        <dbReference type="EC" id="2.5.1.7"/>
    </reaction>
</comment>
<dbReference type="Pfam" id="PF00275">
    <property type="entry name" value="EPSP_synthase"/>
    <property type="match status" value="1"/>
</dbReference>
<dbReference type="InterPro" id="IPR013792">
    <property type="entry name" value="RNA3'P_cycl/enolpyr_Trfase_a/b"/>
</dbReference>
<keyword evidence="3" id="KW-0963">Cytoplasm</keyword>
<dbReference type="InterPro" id="IPR050068">
    <property type="entry name" value="MurA_subfamily"/>
</dbReference>
<keyword evidence="7" id="KW-0573">Peptidoglycan synthesis</keyword>
<dbReference type="PANTHER" id="PTHR43783">
    <property type="entry name" value="UDP-N-ACETYLGLUCOSAMINE 1-CARBOXYVINYLTRANSFERASE"/>
    <property type="match status" value="1"/>
</dbReference>
<reference evidence="18" key="1">
    <citation type="submission" date="2020-01" db="EMBL/GenBank/DDBJ databases">
        <title>Insect and environment-associated Actinomycetes.</title>
        <authorList>
            <person name="Currrie C."/>
            <person name="Chevrette M."/>
            <person name="Carlson C."/>
            <person name="Stubbendieck R."/>
            <person name="Wendt-Pienkowski E."/>
        </authorList>
    </citation>
    <scope>NUCLEOTIDE SEQUENCE</scope>
    <source>
        <strain evidence="18">SID7499</strain>
    </source>
</reference>
<dbReference type="PANTHER" id="PTHR43783:SF1">
    <property type="entry name" value="UDP-N-ACETYLGLUCOSAMINE 1-CARBOXYVINYLTRANSFERASE"/>
    <property type="match status" value="1"/>
</dbReference>
<evidence type="ECO:0000256" key="14">
    <source>
        <dbReference type="ARBA" id="ARBA00042443"/>
    </source>
</evidence>
<dbReference type="EMBL" id="JAAGMN010006453">
    <property type="protein sequence ID" value="NEE16948.1"/>
    <property type="molecule type" value="Genomic_DNA"/>
</dbReference>
<evidence type="ECO:0000256" key="8">
    <source>
        <dbReference type="ARBA" id="ARBA00023306"/>
    </source>
</evidence>
<keyword evidence="4" id="KW-0132">Cell division</keyword>
<evidence type="ECO:0000256" key="11">
    <source>
        <dbReference type="ARBA" id="ARBA00038367"/>
    </source>
</evidence>
<evidence type="ECO:0000256" key="5">
    <source>
        <dbReference type="ARBA" id="ARBA00022679"/>
    </source>
</evidence>
<sequence>KVGGAFEIDDEGIRFWHPGGQLKSIALETDVHPGFQTDWQQPLVVALTQATGLSIIHETVYESRLGFTSALNQMGAHIQLYRECLGGSNCRFGQRNFLHSAVVSGPTKLQGADLVIPDLRGGFSYLIAALAAQGTSRVHGIGLINRGYENFMEKLMELGAKVELPGKALG</sequence>
<evidence type="ECO:0000256" key="2">
    <source>
        <dbReference type="ARBA" id="ARBA00004752"/>
    </source>
</evidence>
<comment type="subcellular location">
    <subcellularLocation>
        <location evidence="1">Cytoplasm</location>
    </subcellularLocation>
</comment>
<evidence type="ECO:0000259" key="17">
    <source>
        <dbReference type="Pfam" id="PF00275"/>
    </source>
</evidence>
<comment type="function">
    <text evidence="10">Cell wall formation. Adds enolpyruvyl to UDP-N-acetylglucosamine.</text>
</comment>
<evidence type="ECO:0000256" key="4">
    <source>
        <dbReference type="ARBA" id="ARBA00022618"/>
    </source>
</evidence>
<comment type="similarity">
    <text evidence="11">Belongs to the EPSP synthase family. MurA subfamily.</text>
</comment>
<accession>A0A6G3XGL0</accession>
<name>A0A6G3XGL0_9ACTN</name>
<dbReference type="GO" id="GO:0051301">
    <property type="term" value="P:cell division"/>
    <property type="evidence" value="ECO:0007669"/>
    <property type="project" value="UniProtKB-KW"/>
</dbReference>
<evidence type="ECO:0000256" key="12">
    <source>
        <dbReference type="ARBA" id="ARBA00039108"/>
    </source>
</evidence>
<dbReference type="InterPro" id="IPR036968">
    <property type="entry name" value="Enolpyruvate_Tfrase_sf"/>
</dbReference>
<dbReference type="SUPFAM" id="SSF55205">
    <property type="entry name" value="EPT/RTPC-like"/>
    <property type="match status" value="1"/>
</dbReference>
<dbReference type="GO" id="GO:0009252">
    <property type="term" value="P:peptidoglycan biosynthetic process"/>
    <property type="evidence" value="ECO:0007669"/>
    <property type="project" value="UniProtKB-KW"/>
</dbReference>
<organism evidence="18">
    <name type="scientific">Streptomyces sp. SID7499</name>
    <dbReference type="NCBI Taxonomy" id="2706086"/>
    <lineage>
        <taxon>Bacteria</taxon>
        <taxon>Bacillati</taxon>
        <taxon>Actinomycetota</taxon>
        <taxon>Actinomycetes</taxon>
        <taxon>Kitasatosporales</taxon>
        <taxon>Streptomycetaceae</taxon>
        <taxon>Streptomyces</taxon>
    </lineage>
</organism>
<feature type="non-terminal residue" evidence="18">
    <location>
        <position position="1"/>
    </location>
</feature>
<proteinExistence type="inferred from homology"/>
<protein>
    <recommendedName>
        <fullName evidence="13">UDP-N-acetylglucosamine 1-carboxyvinyltransferase</fullName>
        <ecNumber evidence="12">2.5.1.7</ecNumber>
    </recommendedName>
    <alternativeName>
        <fullName evidence="14">Enoylpyruvate transferase</fullName>
    </alternativeName>
    <alternativeName>
        <fullName evidence="15">UDP-N-acetylglucosamine enolpyruvyl transferase</fullName>
    </alternativeName>
</protein>
<dbReference type="InterPro" id="IPR001986">
    <property type="entry name" value="Enolpyruvate_Tfrase_dom"/>
</dbReference>
<evidence type="ECO:0000256" key="3">
    <source>
        <dbReference type="ARBA" id="ARBA00022490"/>
    </source>
</evidence>
<evidence type="ECO:0000256" key="9">
    <source>
        <dbReference type="ARBA" id="ARBA00023316"/>
    </source>
</evidence>
<evidence type="ECO:0000313" key="18">
    <source>
        <dbReference type="EMBL" id="NEE16948.1"/>
    </source>
</evidence>
<keyword evidence="5 18" id="KW-0808">Transferase</keyword>
<gene>
    <name evidence="18" type="ORF">G3M58_62095</name>
</gene>
<keyword evidence="8" id="KW-0131">Cell cycle</keyword>
<evidence type="ECO:0000256" key="16">
    <source>
        <dbReference type="ARBA" id="ARBA00047527"/>
    </source>
</evidence>
<keyword evidence="6" id="KW-0133">Cell shape</keyword>
<feature type="domain" description="Enolpyruvate transferase" evidence="17">
    <location>
        <begin position="11"/>
        <end position="155"/>
    </location>
</feature>
<dbReference type="GO" id="GO:0005737">
    <property type="term" value="C:cytoplasm"/>
    <property type="evidence" value="ECO:0007669"/>
    <property type="project" value="UniProtKB-SubCell"/>
</dbReference>
<comment type="pathway">
    <text evidence="2">Cell wall biogenesis; peptidoglycan biosynthesis.</text>
</comment>
<evidence type="ECO:0000256" key="7">
    <source>
        <dbReference type="ARBA" id="ARBA00022984"/>
    </source>
</evidence>
<evidence type="ECO:0000256" key="13">
    <source>
        <dbReference type="ARBA" id="ARBA00039754"/>
    </source>
</evidence>
<dbReference type="Gene3D" id="3.65.10.10">
    <property type="entry name" value="Enolpyruvate transferase domain"/>
    <property type="match status" value="1"/>
</dbReference>
<evidence type="ECO:0000256" key="10">
    <source>
        <dbReference type="ARBA" id="ARBA00037534"/>
    </source>
</evidence>
<dbReference type="EC" id="2.5.1.7" evidence="12"/>
<dbReference type="GO" id="GO:0008760">
    <property type="term" value="F:UDP-N-acetylglucosamine 1-carboxyvinyltransferase activity"/>
    <property type="evidence" value="ECO:0007669"/>
    <property type="project" value="UniProtKB-EC"/>
</dbReference>
<evidence type="ECO:0000256" key="15">
    <source>
        <dbReference type="ARBA" id="ARBA00042842"/>
    </source>
</evidence>